<dbReference type="Pfam" id="PF13629">
    <property type="entry name" value="T2SS-T3SS_pil_N"/>
    <property type="match status" value="1"/>
</dbReference>
<dbReference type="AlphaFoldDB" id="A0A418WFE2"/>
<dbReference type="RefSeq" id="WP_119779518.1">
    <property type="nucleotide sequence ID" value="NZ_QYUK01000011.1"/>
</dbReference>
<protein>
    <submittedName>
        <fullName evidence="4">Type II and III secretion system protein family protein</fullName>
    </submittedName>
</protein>
<feature type="domain" description="Type II/III secretion system secretin-like" evidence="2">
    <location>
        <begin position="271"/>
        <end position="430"/>
    </location>
</feature>
<gene>
    <name evidence="4" type="ORF">D3874_18575</name>
</gene>
<evidence type="ECO:0000313" key="4">
    <source>
        <dbReference type="EMBL" id="RJF88745.1"/>
    </source>
</evidence>
<dbReference type="GO" id="GO:0015627">
    <property type="term" value="C:type II protein secretion system complex"/>
    <property type="evidence" value="ECO:0007669"/>
    <property type="project" value="TreeGrafter"/>
</dbReference>
<evidence type="ECO:0000259" key="2">
    <source>
        <dbReference type="Pfam" id="PF00263"/>
    </source>
</evidence>
<evidence type="ECO:0000256" key="1">
    <source>
        <dbReference type="RuleBase" id="RU004003"/>
    </source>
</evidence>
<dbReference type="PANTHER" id="PTHR30332:SF17">
    <property type="entry name" value="TYPE IV PILIATION SYSTEM PROTEIN DR_0774-RELATED"/>
    <property type="match status" value="1"/>
</dbReference>
<comment type="caution">
    <text evidence="4">The sequence shown here is derived from an EMBL/GenBank/DDBJ whole genome shotgun (WGS) entry which is preliminary data.</text>
</comment>
<dbReference type="GO" id="GO:0009306">
    <property type="term" value="P:protein secretion"/>
    <property type="evidence" value="ECO:0007669"/>
    <property type="project" value="InterPro"/>
</dbReference>
<dbReference type="Proteomes" id="UP000284605">
    <property type="component" value="Unassembled WGS sequence"/>
</dbReference>
<evidence type="ECO:0000313" key="5">
    <source>
        <dbReference type="Proteomes" id="UP000284605"/>
    </source>
</evidence>
<dbReference type="Pfam" id="PF00263">
    <property type="entry name" value="Secretin"/>
    <property type="match status" value="1"/>
</dbReference>
<dbReference type="InterPro" id="IPR001775">
    <property type="entry name" value="GspD/PilQ"/>
</dbReference>
<evidence type="ECO:0000259" key="3">
    <source>
        <dbReference type="Pfam" id="PF13629"/>
    </source>
</evidence>
<dbReference type="OrthoDB" id="9775455at2"/>
<dbReference type="PANTHER" id="PTHR30332">
    <property type="entry name" value="PROBABLE GENERAL SECRETION PATHWAY PROTEIN D"/>
    <property type="match status" value="1"/>
</dbReference>
<dbReference type="EMBL" id="QYUK01000011">
    <property type="protein sequence ID" value="RJF88745.1"/>
    <property type="molecule type" value="Genomic_DNA"/>
</dbReference>
<organism evidence="4 5">
    <name type="scientific">Oleomonas cavernae</name>
    <dbReference type="NCBI Taxonomy" id="2320859"/>
    <lineage>
        <taxon>Bacteria</taxon>
        <taxon>Pseudomonadati</taxon>
        <taxon>Pseudomonadota</taxon>
        <taxon>Alphaproteobacteria</taxon>
        <taxon>Acetobacterales</taxon>
        <taxon>Acetobacteraceae</taxon>
        <taxon>Oleomonas</taxon>
    </lineage>
</organism>
<reference evidence="4 5" key="1">
    <citation type="submission" date="2018-09" db="EMBL/GenBank/DDBJ databases">
        <authorList>
            <person name="Zhu H."/>
        </authorList>
    </citation>
    <scope>NUCLEOTIDE SEQUENCE [LARGE SCALE GENOMIC DNA]</scope>
    <source>
        <strain evidence="4 5">K1W22B-8</strain>
    </source>
</reference>
<keyword evidence="5" id="KW-1185">Reference proteome</keyword>
<dbReference type="InterPro" id="IPR050810">
    <property type="entry name" value="Bact_Secretion_Sys_Channel"/>
</dbReference>
<sequence length="474" mass="50211">MNEIDMFRASQSSVPMQRDGLARRLRRAAVQAATALAVILLIPGPAGWAPRPALAAEYVNRPSITIAPGVQLPLTLSAPIERVAIGDPETVTGRVVGPNDILLLGLKPGRTNLIVWEVGGERAYVYPVVVPLSTADLERNLHDDPELTGVRADASGGKVALKGTVASNEAHTRALLIAARYFPDGVNDQIKVTQQQMVSVEVKFAAISTTTLKRLGFNFLSGPSNSLEYALVDPGGGLTGSIEGVSPLSDALSVLLRLPGSDLSAVLSVLSGAKLAQVLAEPTLLVRSGESAEFIAGGEIPIPVPQNNSDTITIEFKEFGIRLKVAATVLSPNRILLQLAPEVSALDFGQAITIQGTQIPAITRRGASTTIELGNGQSFVLAGLLSSSIDDADDAVPWLGDLPIIGAFFKRQQVNRERQELIIVATPRLVSPLSPNAIPPLPGSDLQNYDPSQGDMLLGRNRLRDVLPQYGLMP</sequence>
<dbReference type="InterPro" id="IPR004846">
    <property type="entry name" value="T2SS/T3SS_dom"/>
</dbReference>
<dbReference type="PRINTS" id="PR00811">
    <property type="entry name" value="BCTERIALGSPD"/>
</dbReference>
<proteinExistence type="inferred from homology"/>
<feature type="domain" description="Pilus formation protein N-terminal" evidence="3">
    <location>
        <begin position="63"/>
        <end position="130"/>
    </location>
</feature>
<accession>A0A418WFE2</accession>
<name>A0A418WFE2_9PROT</name>
<dbReference type="InterPro" id="IPR032789">
    <property type="entry name" value="T2SS-T3SS_pil_N"/>
</dbReference>
<comment type="similarity">
    <text evidence="1">Belongs to the bacterial secretin family.</text>
</comment>